<dbReference type="SUPFAM" id="SSF55021">
    <property type="entry name" value="ACT-like"/>
    <property type="match status" value="1"/>
</dbReference>
<comment type="similarity">
    <text evidence="4 13">Belongs to the serine/threonine dehydratase family.</text>
</comment>
<dbReference type="CDD" id="cd01562">
    <property type="entry name" value="Thr-dehyd"/>
    <property type="match status" value="1"/>
</dbReference>
<sequence>MLPIGWAAAGADPPRAAAPKDVTKEEAIRSRRVRRLVESFMRTFRVSRRQRRALLQECGILACMSHDYLERILKARVYDVAIATPLDAAPRLSRRLGNSILFKREDLQPVFSFKIRGAYNKIAHLSDTAAKRGVICASAGNHAQGVALAAKRRGIPATIVMPQTTPQIKVQAVLDHGAEVVLHGDDYDQAYEHAMKVMGERQLAFIHPFDDPDVIAGQGTIGMELLRQCAGEQIDAIFVAVGGGGLIAGVAAYVKYLFPKIKIIGVEPDDADAMYKSMQAGKRVTLDRVGIFADGVAVRRVGEETFRLVREYVDEIILVSTDEICAAMQDIFEENRTIVEPSGALSVAGIKRYVQREQCRDRTFISINCGANVNFDRLRHVAERADIGGQREALISVEIPEAKGSFLRFCETLGRRSITEFNYRYSDTTSAQLFVGLGLSDGRREKEATIKSLKDTGYTVHDMSDNEVAKLHVRYMIGGHARGLDNERLFRFEFPERPGALLKFLNAIGTRWNITLFHYRNHGSDYGRVLVGVQIPPSESTEFDLHVRELKYVYAEETENSAYKMFLGG</sequence>
<dbReference type="CDD" id="cd04906">
    <property type="entry name" value="ACT_ThrD-I_1"/>
    <property type="match status" value="1"/>
</dbReference>
<dbReference type="InterPro" id="IPR045865">
    <property type="entry name" value="ACT-like_dom_sf"/>
</dbReference>
<evidence type="ECO:0000256" key="6">
    <source>
        <dbReference type="ARBA" id="ARBA00022605"/>
    </source>
</evidence>
<evidence type="ECO:0000256" key="3">
    <source>
        <dbReference type="ARBA" id="ARBA00004810"/>
    </source>
</evidence>
<feature type="domain" description="ACT-like" evidence="14">
    <location>
        <begin position="393"/>
        <end position="465"/>
    </location>
</feature>
<keyword evidence="16" id="KW-1185">Reference proteome</keyword>
<dbReference type="Gene3D" id="3.40.50.1100">
    <property type="match status" value="2"/>
</dbReference>
<dbReference type="EC" id="4.3.1.19" evidence="13"/>
<dbReference type="GO" id="GO:0004794">
    <property type="term" value="F:threonine deaminase activity"/>
    <property type="evidence" value="ECO:0007669"/>
    <property type="project" value="UniProtKB-UniRule"/>
</dbReference>
<dbReference type="NCBIfam" id="TIGR01124">
    <property type="entry name" value="ilvA_2Cterm"/>
    <property type="match status" value="1"/>
</dbReference>
<gene>
    <name evidence="15" type="primary">ilvA1</name>
    <name evidence="13" type="synonym">ilvA</name>
    <name evidence="15" type="ORF">GCM10011487_29530</name>
</gene>
<dbReference type="InterPro" id="IPR000634">
    <property type="entry name" value="Ser/Thr_deHydtase_PyrdxlP-BS"/>
</dbReference>
<dbReference type="FunFam" id="3.40.50.1100:FF:000007">
    <property type="entry name" value="L-threonine dehydratase catabolic TdcB"/>
    <property type="match status" value="1"/>
</dbReference>
<evidence type="ECO:0000256" key="13">
    <source>
        <dbReference type="RuleBase" id="RU362012"/>
    </source>
</evidence>
<dbReference type="PROSITE" id="PS51672">
    <property type="entry name" value="ACT_LIKE"/>
    <property type="match status" value="2"/>
</dbReference>
<evidence type="ECO:0000256" key="7">
    <source>
        <dbReference type="ARBA" id="ARBA00022624"/>
    </source>
</evidence>
<keyword evidence="6 13" id="KW-0028">Amino-acid biosynthesis</keyword>
<comment type="catalytic activity">
    <reaction evidence="1 13">
        <text>L-threonine = 2-oxobutanoate + NH4(+)</text>
        <dbReference type="Rhea" id="RHEA:22108"/>
        <dbReference type="ChEBI" id="CHEBI:16763"/>
        <dbReference type="ChEBI" id="CHEBI:28938"/>
        <dbReference type="ChEBI" id="CHEBI:57926"/>
        <dbReference type="EC" id="4.3.1.19"/>
    </reaction>
</comment>
<dbReference type="FunFam" id="3.40.1020.10:FF:000001">
    <property type="entry name" value="L-threonine dehydratase"/>
    <property type="match status" value="1"/>
</dbReference>
<keyword evidence="7 13" id="KW-0412">Isoleucine biosynthesis</keyword>
<dbReference type="InterPro" id="IPR001721">
    <property type="entry name" value="TD_ACT-like"/>
</dbReference>
<dbReference type="GO" id="GO:0009097">
    <property type="term" value="P:isoleucine biosynthetic process"/>
    <property type="evidence" value="ECO:0007669"/>
    <property type="project" value="UniProtKB-UniRule"/>
</dbReference>
<keyword evidence="8" id="KW-0677">Repeat</keyword>
<dbReference type="Pfam" id="PF00585">
    <property type="entry name" value="Thr_dehydrat_C"/>
    <property type="match status" value="2"/>
</dbReference>
<dbReference type="Proteomes" id="UP000445000">
    <property type="component" value="Unassembled WGS sequence"/>
</dbReference>
<comment type="caution">
    <text evidence="15">The sequence shown here is derived from an EMBL/GenBank/DDBJ whole genome shotgun (WGS) entry which is preliminary data.</text>
</comment>
<evidence type="ECO:0000256" key="2">
    <source>
        <dbReference type="ARBA" id="ARBA00001933"/>
    </source>
</evidence>
<evidence type="ECO:0000256" key="9">
    <source>
        <dbReference type="ARBA" id="ARBA00022898"/>
    </source>
</evidence>
<dbReference type="FunFam" id="3.40.50.1100:FF:000005">
    <property type="entry name" value="Threonine dehydratase catabolic"/>
    <property type="match status" value="1"/>
</dbReference>
<evidence type="ECO:0000256" key="4">
    <source>
        <dbReference type="ARBA" id="ARBA00010869"/>
    </source>
</evidence>
<proteinExistence type="inferred from homology"/>
<dbReference type="GO" id="GO:0030170">
    <property type="term" value="F:pyridoxal phosphate binding"/>
    <property type="evidence" value="ECO:0007669"/>
    <property type="project" value="InterPro"/>
</dbReference>
<evidence type="ECO:0000256" key="11">
    <source>
        <dbReference type="ARBA" id="ARBA00023304"/>
    </source>
</evidence>
<evidence type="ECO:0000256" key="5">
    <source>
        <dbReference type="ARBA" id="ARBA00011881"/>
    </source>
</evidence>
<dbReference type="InterPro" id="IPR050147">
    <property type="entry name" value="Ser/Thr_Dehydratase"/>
</dbReference>
<comment type="cofactor">
    <cofactor evidence="2 13">
        <name>pyridoxal 5'-phosphate</name>
        <dbReference type="ChEBI" id="CHEBI:597326"/>
    </cofactor>
</comment>
<dbReference type="SUPFAM" id="SSF53686">
    <property type="entry name" value="Tryptophan synthase beta subunit-like PLP-dependent enzymes"/>
    <property type="match status" value="1"/>
</dbReference>
<dbReference type="InterPro" id="IPR005787">
    <property type="entry name" value="Thr_deHydtase_biosynth"/>
</dbReference>
<reference evidence="16" key="1">
    <citation type="submission" date="2020-01" db="EMBL/GenBank/DDBJ databases">
        <title>'Steroidobacter agaridevorans' sp. nov., agar-degrading bacteria isolated from rhizosphere soils.</title>
        <authorList>
            <person name="Ikenaga M."/>
            <person name="Kataoka M."/>
            <person name="Murouchi A."/>
            <person name="Katsuragi S."/>
            <person name="Sakai M."/>
        </authorList>
    </citation>
    <scope>NUCLEOTIDE SEQUENCE [LARGE SCALE GENOMIC DNA]</scope>
    <source>
        <strain evidence="16">YU21-B</strain>
    </source>
</reference>
<dbReference type="NCBIfam" id="NF009130">
    <property type="entry name" value="PRK12483.1"/>
    <property type="match status" value="1"/>
</dbReference>
<dbReference type="Gene3D" id="3.40.1020.10">
    <property type="entry name" value="Biosynthetic Threonine Deaminase, Domain 3"/>
    <property type="match status" value="1"/>
</dbReference>
<keyword evidence="9 13" id="KW-0663">Pyridoxal phosphate</keyword>
<accession>A0A829YDC3</accession>
<dbReference type="CDD" id="cd04907">
    <property type="entry name" value="ACT_ThrD-I_2"/>
    <property type="match status" value="1"/>
</dbReference>
<organism evidence="15 16">
    <name type="scientific">Steroidobacter agaridevorans</name>
    <dbReference type="NCBI Taxonomy" id="2695856"/>
    <lineage>
        <taxon>Bacteria</taxon>
        <taxon>Pseudomonadati</taxon>
        <taxon>Pseudomonadota</taxon>
        <taxon>Gammaproteobacteria</taxon>
        <taxon>Steroidobacterales</taxon>
        <taxon>Steroidobacteraceae</taxon>
        <taxon>Steroidobacter</taxon>
    </lineage>
</organism>
<dbReference type="UniPathway" id="UPA00047">
    <property type="reaction ID" value="UER00054"/>
</dbReference>
<name>A0A829YDC3_9GAMM</name>
<dbReference type="InterPro" id="IPR036052">
    <property type="entry name" value="TrpB-like_PALP_sf"/>
</dbReference>
<evidence type="ECO:0000313" key="16">
    <source>
        <dbReference type="Proteomes" id="UP000445000"/>
    </source>
</evidence>
<dbReference type="InterPro" id="IPR001926">
    <property type="entry name" value="TrpB-like_PALP"/>
</dbReference>
<protein>
    <recommendedName>
        <fullName evidence="13">L-threonine dehydratase</fullName>
        <ecNumber evidence="13">4.3.1.19</ecNumber>
    </recommendedName>
    <alternativeName>
        <fullName evidence="13">Threonine deaminase</fullName>
    </alternativeName>
</protein>
<dbReference type="Pfam" id="PF00291">
    <property type="entry name" value="PALP"/>
    <property type="match status" value="1"/>
</dbReference>
<comment type="subunit">
    <text evidence="5 13">Homotetramer.</text>
</comment>
<dbReference type="AlphaFoldDB" id="A0A829YDC3"/>
<keyword evidence="11 13" id="KW-0100">Branched-chain amino acid biosynthesis</keyword>
<evidence type="ECO:0000256" key="12">
    <source>
        <dbReference type="ARBA" id="ARBA00025527"/>
    </source>
</evidence>
<keyword evidence="10 13" id="KW-0456">Lyase</keyword>
<evidence type="ECO:0000259" key="14">
    <source>
        <dbReference type="PROSITE" id="PS51672"/>
    </source>
</evidence>
<feature type="domain" description="ACT-like" evidence="14">
    <location>
        <begin position="488"/>
        <end position="559"/>
    </location>
</feature>
<evidence type="ECO:0000256" key="1">
    <source>
        <dbReference type="ARBA" id="ARBA00001274"/>
    </source>
</evidence>
<comment type="function">
    <text evidence="12 13">Catalyzes the anaerobic formation of alpha-ketobutyrate and ammonia from threonine in a two-step reaction. The first step involved a dehydration of threonine and a production of enamine intermediates (aminocrotonate), which tautomerizes to its imine form (iminobutyrate). Both intermediates are unstable and short-lived. The second step is the nonenzymatic hydrolysis of the enamine/imine intermediates to form 2-ketobutyrate and free ammonia. In the low water environment of the cell, the second step is accelerated by RidA.</text>
</comment>
<dbReference type="GO" id="GO:0006565">
    <property type="term" value="P:L-serine catabolic process"/>
    <property type="evidence" value="ECO:0007669"/>
    <property type="project" value="TreeGrafter"/>
</dbReference>
<dbReference type="PROSITE" id="PS00165">
    <property type="entry name" value="DEHYDRATASE_SER_THR"/>
    <property type="match status" value="1"/>
</dbReference>
<evidence type="ECO:0000313" key="15">
    <source>
        <dbReference type="EMBL" id="GFE80953.1"/>
    </source>
</evidence>
<dbReference type="GO" id="GO:0006567">
    <property type="term" value="P:L-threonine catabolic process"/>
    <property type="evidence" value="ECO:0007669"/>
    <property type="project" value="TreeGrafter"/>
</dbReference>
<evidence type="ECO:0000256" key="8">
    <source>
        <dbReference type="ARBA" id="ARBA00022737"/>
    </source>
</evidence>
<dbReference type="PANTHER" id="PTHR48078:SF11">
    <property type="entry name" value="THREONINE DEHYDRATASE, MITOCHONDRIAL"/>
    <property type="match status" value="1"/>
</dbReference>
<dbReference type="GO" id="GO:0003941">
    <property type="term" value="F:L-serine ammonia-lyase activity"/>
    <property type="evidence" value="ECO:0007669"/>
    <property type="project" value="TreeGrafter"/>
</dbReference>
<dbReference type="PANTHER" id="PTHR48078">
    <property type="entry name" value="THREONINE DEHYDRATASE, MITOCHONDRIAL-RELATED"/>
    <property type="match status" value="1"/>
</dbReference>
<dbReference type="InterPro" id="IPR038110">
    <property type="entry name" value="TD_ACT-like_sf"/>
</dbReference>
<dbReference type="EMBL" id="BLJN01000003">
    <property type="protein sequence ID" value="GFE80953.1"/>
    <property type="molecule type" value="Genomic_DNA"/>
</dbReference>
<evidence type="ECO:0000256" key="10">
    <source>
        <dbReference type="ARBA" id="ARBA00023239"/>
    </source>
</evidence>
<dbReference type="NCBIfam" id="NF006674">
    <property type="entry name" value="PRK09224.1"/>
    <property type="match status" value="1"/>
</dbReference>
<comment type="pathway">
    <text evidence="3 13">Amino-acid biosynthesis; L-isoleucine biosynthesis; 2-oxobutanoate from L-threonine: step 1/1.</text>
</comment>